<sequence length="415" mass="44312">MATAPHLARLALTALAADGAEDFLAATTRGFHQDYDDGAAAAARGVLEPERCFGFAVDGRWMATCGSYTRVMTVPGGTVPTAAVTLVTVNPGYRRRGLLTEMMTSQLTGLAEDGEPVALLWASEPSIYGRFGYGLATRILQLDGPTRDTAFRPEVDLGDGSVGEVDAAECRRAVEPLHARLLPGRPGALDRPPAWWDAVFHDHPSRRHGAAAARYALHFDAAGRPDGYLTFRLSSTGSADPGPGHSVRVAALDAADLPGYARLWRFALDLDLVRHFEGPAAPDEPLRHLVADPASVRSTSTDGTYVRLVDVPRALEARRYAVELDLVLGVRDALLPQNAGCFRLQGGPDGATMRRVGTSPDVELDVRELGALYLGGTPAAELHRAGLLQERSAGAVAALGFGFSSSRLPFCRDYF</sequence>
<dbReference type="Pfam" id="PF13527">
    <property type="entry name" value="Acetyltransf_9"/>
    <property type="match status" value="1"/>
</dbReference>
<evidence type="ECO:0000259" key="5">
    <source>
        <dbReference type="Pfam" id="PF17668"/>
    </source>
</evidence>
<dbReference type="InterPro" id="IPR022902">
    <property type="entry name" value="NAcTrfase_Eis"/>
</dbReference>
<dbReference type="InterPro" id="IPR036527">
    <property type="entry name" value="SCP2_sterol-bd_dom_sf"/>
</dbReference>
<dbReference type="AlphaFoldDB" id="A0A6J4LLP5"/>
<comment type="similarity">
    <text evidence="3">Belongs to the acetyltransferase Eis family.</text>
</comment>
<dbReference type="InterPro" id="IPR051554">
    <property type="entry name" value="Acetyltransferase_Eis"/>
</dbReference>
<keyword evidence="2 3" id="KW-0012">Acyltransferase</keyword>
<dbReference type="SUPFAM" id="SSF55729">
    <property type="entry name" value="Acyl-CoA N-acyltransferases (Nat)"/>
    <property type="match status" value="1"/>
</dbReference>
<keyword evidence="1 3" id="KW-0808">Transferase</keyword>
<dbReference type="GO" id="GO:0030649">
    <property type="term" value="P:aminoglycoside antibiotic catabolic process"/>
    <property type="evidence" value="ECO:0007669"/>
    <property type="project" value="TreeGrafter"/>
</dbReference>
<reference evidence="6" key="1">
    <citation type="submission" date="2020-02" db="EMBL/GenBank/DDBJ databases">
        <authorList>
            <person name="Meier V. D."/>
        </authorList>
    </citation>
    <scope>NUCLEOTIDE SEQUENCE</scope>
    <source>
        <strain evidence="6">AVDCRST_MAG48</strain>
    </source>
</reference>
<dbReference type="HAMAP" id="MF_01812">
    <property type="entry name" value="Eis"/>
    <property type="match status" value="1"/>
</dbReference>
<gene>
    <name evidence="6" type="ORF">AVDCRST_MAG48-3398</name>
</gene>
<feature type="domain" description="Enhanced intracellular survival protein" evidence="4">
    <location>
        <begin position="311"/>
        <end position="411"/>
    </location>
</feature>
<dbReference type="InterPro" id="IPR025559">
    <property type="entry name" value="Eis_dom"/>
</dbReference>
<dbReference type="GO" id="GO:0034069">
    <property type="term" value="F:aminoglycoside N-acetyltransferase activity"/>
    <property type="evidence" value="ECO:0007669"/>
    <property type="project" value="TreeGrafter"/>
</dbReference>
<dbReference type="Pfam" id="PF13530">
    <property type="entry name" value="SCP2_2"/>
    <property type="match status" value="1"/>
</dbReference>
<dbReference type="SUPFAM" id="SSF55718">
    <property type="entry name" value="SCP-like"/>
    <property type="match status" value="1"/>
</dbReference>
<name>A0A6J4LLP5_9ACTN</name>
<dbReference type="InterPro" id="IPR016181">
    <property type="entry name" value="Acyl_CoA_acyltransferase"/>
</dbReference>
<evidence type="ECO:0000259" key="4">
    <source>
        <dbReference type="Pfam" id="PF13530"/>
    </source>
</evidence>
<comment type="subunit">
    <text evidence="3">Homohexamer; trimer of dimers.</text>
</comment>
<dbReference type="PANTHER" id="PTHR37817">
    <property type="entry name" value="N-ACETYLTRANSFERASE EIS"/>
    <property type="match status" value="1"/>
</dbReference>
<feature type="binding site" evidence="3">
    <location>
        <begin position="87"/>
        <end position="89"/>
    </location>
    <ligand>
        <name>acetyl-CoA</name>
        <dbReference type="ChEBI" id="CHEBI:57288"/>
    </ligand>
</feature>
<feature type="domain" description="Eis-like acetyltransferase" evidence="5">
    <location>
        <begin position="187"/>
        <end position="307"/>
    </location>
</feature>
<dbReference type="NCBIfam" id="NF002367">
    <property type="entry name" value="PRK01346.1-4"/>
    <property type="match status" value="1"/>
</dbReference>
<organism evidence="6">
    <name type="scientific">uncultured Friedmanniella sp</name>
    <dbReference type="NCBI Taxonomy" id="335381"/>
    <lineage>
        <taxon>Bacteria</taxon>
        <taxon>Bacillati</taxon>
        <taxon>Actinomycetota</taxon>
        <taxon>Actinomycetes</taxon>
        <taxon>Propionibacteriales</taxon>
        <taxon>Nocardioidaceae</taxon>
        <taxon>Friedmanniella</taxon>
        <taxon>environmental samples</taxon>
    </lineage>
</organism>
<evidence type="ECO:0000256" key="2">
    <source>
        <dbReference type="ARBA" id="ARBA00023315"/>
    </source>
</evidence>
<dbReference type="Pfam" id="PF17668">
    <property type="entry name" value="Acetyltransf_17"/>
    <property type="match status" value="1"/>
</dbReference>
<feature type="binding site" evidence="3">
    <location>
        <begin position="123"/>
        <end position="124"/>
    </location>
    <ligand>
        <name>acetyl-CoA</name>
        <dbReference type="ChEBI" id="CHEBI:57288"/>
    </ligand>
</feature>
<feature type="active site" description="Proton acceptor; via carboxylate" evidence="3">
    <location>
        <position position="415"/>
    </location>
</feature>
<dbReference type="EMBL" id="CADCTS010000477">
    <property type="protein sequence ID" value="CAA9336234.1"/>
    <property type="molecule type" value="Genomic_DNA"/>
</dbReference>
<evidence type="ECO:0000313" key="6">
    <source>
        <dbReference type="EMBL" id="CAA9336234.1"/>
    </source>
</evidence>
<evidence type="ECO:0000256" key="3">
    <source>
        <dbReference type="HAMAP-Rule" id="MF_01812"/>
    </source>
</evidence>
<dbReference type="InterPro" id="IPR041380">
    <property type="entry name" value="Acetyltransf_17"/>
</dbReference>
<evidence type="ECO:0000256" key="1">
    <source>
        <dbReference type="ARBA" id="ARBA00022679"/>
    </source>
</evidence>
<accession>A0A6J4LLP5</accession>
<dbReference type="PANTHER" id="PTHR37817:SF1">
    <property type="entry name" value="N-ACETYLTRANSFERASE EIS"/>
    <property type="match status" value="1"/>
</dbReference>
<protein>
    <submittedName>
        <fullName evidence="6">Uncharacterized protein</fullName>
    </submittedName>
</protein>
<dbReference type="Gene3D" id="3.40.630.30">
    <property type="match status" value="2"/>
</dbReference>
<feature type="binding site" evidence="3">
    <location>
        <begin position="95"/>
        <end position="100"/>
    </location>
    <ligand>
        <name>acetyl-CoA</name>
        <dbReference type="ChEBI" id="CHEBI:57288"/>
    </ligand>
</feature>
<dbReference type="Gene3D" id="3.30.1050.10">
    <property type="entry name" value="SCP2 sterol-binding domain"/>
    <property type="match status" value="1"/>
</dbReference>
<proteinExistence type="inferred from homology"/>
<feature type="active site" description="Proton donor" evidence="3">
    <location>
        <position position="128"/>
    </location>
</feature>